<evidence type="ECO:0000259" key="2">
    <source>
        <dbReference type="Pfam" id="PF00005"/>
    </source>
</evidence>
<dbReference type="Proteomes" id="UP001577267">
    <property type="component" value="Unassembled WGS sequence"/>
</dbReference>
<dbReference type="SUPFAM" id="SSF52540">
    <property type="entry name" value="P-loop containing nucleoside triphosphate hydrolases"/>
    <property type="match status" value="1"/>
</dbReference>
<protein>
    <submittedName>
        <fullName evidence="3">ATP-binding cassette domain-containing protein</fullName>
    </submittedName>
</protein>
<proteinExistence type="predicted"/>
<reference evidence="3 4" key="1">
    <citation type="submission" date="2024-09" db="EMBL/GenBank/DDBJ databases">
        <title>Draft genome sequence of multifaceted antimicrobials producing Streptomyces sp. strain FH1.</title>
        <authorList>
            <person name="Hassan F."/>
            <person name="Ali H."/>
            <person name="Hassan N."/>
            <person name="Nawaz A."/>
        </authorList>
    </citation>
    <scope>NUCLEOTIDE SEQUENCE [LARGE SCALE GENOMIC DNA]</scope>
    <source>
        <strain evidence="3 4">FH1</strain>
    </source>
</reference>
<organism evidence="3 4">
    <name type="scientific">Streptomyces carpaticus</name>
    <dbReference type="NCBI Taxonomy" id="285558"/>
    <lineage>
        <taxon>Bacteria</taxon>
        <taxon>Bacillati</taxon>
        <taxon>Actinomycetota</taxon>
        <taxon>Actinomycetes</taxon>
        <taxon>Kitasatosporales</taxon>
        <taxon>Streptomycetaceae</taxon>
        <taxon>Streptomyces</taxon>
    </lineage>
</organism>
<evidence type="ECO:0000256" key="1">
    <source>
        <dbReference type="SAM" id="MobiDB-lite"/>
    </source>
</evidence>
<name>A0ABV4ZHQ1_9ACTN</name>
<keyword evidence="4" id="KW-1185">Reference proteome</keyword>
<keyword evidence="3" id="KW-0547">Nucleotide-binding</keyword>
<dbReference type="RefSeq" id="WP_375061673.1">
    <property type="nucleotide sequence ID" value="NZ_JBHGBT010000002.1"/>
</dbReference>
<dbReference type="Pfam" id="PF00005">
    <property type="entry name" value="ABC_tran"/>
    <property type="match status" value="1"/>
</dbReference>
<evidence type="ECO:0000313" key="4">
    <source>
        <dbReference type="Proteomes" id="UP001577267"/>
    </source>
</evidence>
<dbReference type="EMBL" id="JBHGBT010000002">
    <property type="protein sequence ID" value="MFB4193653.1"/>
    <property type="molecule type" value="Genomic_DNA"/>
</dbReference>
<comment type="caution">
    <text evidence="3">The sequence shown here is derived from an EMBL/GenBank/DDBJ whole genome shotgun (WGS) entry which is preliminary data.</text>
</comment>
<keyword evidence="3" id="KW-0067">ATP-binding</keyword>
<feature type="domain" description="ABC transporter" evidence="2">
    <location>
        <begin position="31"/>
        <end position="82"/>
    </location>
</feature>
<evidence type="ECO:0000313" key="3">
    <source>
        <dbReference type="EMBL" id="MFB4193653.1"/>
    </source>
</evidence>
<dbReference type="Gene3D" id="3.40.50.300">
    <property type="entry name" value="P-loop containing nucleotide triphosphate hydrolases"/>
    <property type="match status" value="1"/>
</dbReference>
<feature type="compositionally biased region" description="Low complexity" evidence="1">
    <location>
        <begin position="82"/>
        <end position="92"/>
    </location>
</feature>
<feature type="region of interest" description="Disordered" evidence="1">
    <location>
        <begin position="77"/>
        <end position="100"/>
    </location>
</feature>
<gene>
    <name evidence="3" type="ORF">ACE11A_04660</name>
</gene>
<dbReference type="GO" id="GO:0005524">
    <property type="term" value="F:ATP binding"/>
    <property type="evidence" value="ECO:0007669"/>
    <property type="project" value="UniProtKB-KW"/>
</dbReference>
<dbReference type="InterPro" id="IPR003439">
    <property type="entry name" value="ABC_transporter-like_ATP-bd"/>
</dbReference>
<feature type="non-terminal residue" evidence="3">
    <location>
        <position position="100"/>
    </location>
</feature>
<accession>A0ABV4ZHQ1</accession>
<sequence length="100" mass="10004">MRKTPAPAAVAEIDRLVVGPAAGGPPVLDGPGLRLHTGETLALYGRSGSGKTTLALSLLGHLRPGLALRSGTVRVGGIDPFTTAGRSRVRTGVGRGRGAG</sequence>
<dbReference type="InterPro" id="IPR027417">
    <property type="entry name" value="P-loop_NTPase"/>
</dbReference>